<dbReference type="AlphaFoldDB" id="A0A1U7NEC8"/>
<evidence type="ECO:0000313" key="1">
    <source>
        <dbReference type="EMBL" id="OLU37830.1"/>
    </source>
</evidence>
<proteinExistence type="predicted"/>
<dbReference type="EMBL" id="MPJW01000189">
    <property type="protein sequence ID" value="OLU37830.1"/>
    <property type="molecule type" value="Genomic_DNA"/>
</dbReference>
<evidence type="ECO:0000313" key="2">
    <source>
        <dbReference type="Proteomes" id="UP000186341"/>
    </source>
</evidence>
<keyword evidence="2" id="KW-1185">Reference proteome</keyword>
<sequence>MVISFPLMDQPAAASLSSTNETGWIISTAFFTGSSPFFACSLNLQNQSVYVNRKYRFILLSGQKSIKKYFSSLLPVYFQIDRSKKSRFVKGSDDENFMKTLSSG</sequence>
<gene>
    <name evidence="1" type="ORF">BO222_09805</name>
</gene>
<protein>
    <submittedName>
        <fullName evidence="1">Uncharacterized protein</fullName>
    </submittedName>
</protein>
<name>A0A1U7NEC8_9FIRM</name>
<dbReference type="Proteomes" id="UP000186341">
    <property type="component" value="Unassembled WGS sequence"/>
</dbReference>
<accession>A0A1U7NEC8</accession>
<reference evidence="1 2" key="1">
    <citation type="submission" date="2016-11" db="EMBL/GenBank/DDBJ databases">
        <title>Description of two novel members of the family Erysipelotrichaceae: Ileibacterium lipovorans gen. nov., sp. nov. and Dubosiella newyorkensis, gen. nov., sp. nov.</title>
        <authorList>
            <person name="Cox L.M."/>
            <person name="Sohn J."/>
            <person name="Tyrrell K.L."/>
            <person name="Citron D.M."/>
            <person name="Lawson P.A."/>
            <person name="Patel N.B."/>
            <person name="Iizumi T."/>
            <person name="Perez-Perez G.I."/>
            <person name="Goldstein E.J."/>
            <person name="Blaser M.J."/>
        </authorList>
    </citation>
    <scope>NUCLEOTIDE SEQUENCE [LARGE SCALE GENOMIC DNA]</scope>
    <source>
        <strain evidence="1 2">NYU-BL-A3</strain>
    </source>
</reference>
<organism evidence="1 2">
    <name type="scientific">Ileibacterium valens</name>
    <dbReference type="NCBI Taxonomy" id="1862668"/>
    <lineage>
        <taxon>Bacteria</taxon>
        <taxon>Bacillati</taxon>
        <taxon>Bacillota</taxon>
        <taxon>Erysipelotrichia</taxon>
        <taxon>Erysipelotrichales</taxon>
        <taxon>Erysipelotrichaceae</taxon>
        <taxon>Ileibacterium</taxon>
    </lineage>
</organism>
<comment type="caution">
    <text evidence="1">The sequence shown here is derived from an EMBL/GenBank/DDBJ whole genome shotgun (WGS) entry which is preliminary data.</text>
</comment>